<accession>F4KKX1</accession>
<dbReference type="Proteomes" id="UP000006545">
    <property type="component" value="Chromosome"/>
</dbReference>
<dbReference type="GO" id="GO:0052693">
    <property type="term" value="F:epoxyqueuosine reductase activity"/>
    <property type="evidence" value="ECO:0007669"/>
    <property type="project" value="TreeGrafter"/>
</dbReference>
<dbReference type="STRING" id="879243.Poras_0050"/>
<dbReference type="HOGENOM" id="CLU_030790_0_0_10"/>
<keyword evidence="8" id="KW-0411">Iron-sulfur</keyword>
<dbReference type="GO" id="GO:0051539">
    <property type="term" value="F:4 iron, 4 sulfur cluster binding"/>
    <property type="evidence" value="ECO:0007669"/>
    <property type="project" value="UniProtKB-KW"/>
</dbReference>
<evidence type="ECO:0000256" key="1">
    <source>
        <dbReference type="ARBA" id="ARBA00022485"/>
    </source>
</evidence>
<keyword evidence="4" id="KW-0479">Metal-binding</keyword>
<evidence type="ECO:0000256" key="8">
    <source>
        <dbReference type="ARBA" id="ARBA00023014"/>
    </source>
</evidence>
<keyword evidence="12" id="KW-1185">Reference proteome</keyword>
<dbReference type="PANTHER" id="PTHR30002:SF4">
    <property type="entry name" value="EPOXYQUEUOSINE REDUCTASE"/>
    <property type="match status" value="1"/>
</dbReference>
<dbReference type="SUPFAM" id="SSF46548">
    <property type="entry name" value="alpha-helical ferredoxin"/>
    <property type="match status" value="1"/>
</dbReference>
<dbReference type="KEGG" id="pah:Poras_0050"/>
<dbReference type="InterPro" id="IPR013542">
    <property type="entry name" value="QueG_DUF1730"/>
</dbReference>
<evidence type="ECO:0000256" key="9">
    <source>
        <dbReference type="SAM" id="Phobius"/>
    </source>
</evidence>
<evidence type="ECO:0000256" key="7">
    <source>
        <dbReference type="ARBA" id="ARBA00023004"/>
    </source>
</evidence>
<dbReference type="Pfam" id="PF13484">
    <property type="entry name" value="Fer4_16"/>
    <property type="match status" value="1"/>
</dbReference>
<keyword evidence="7" id="KW-0408">Iron</keyword>
<keyword evidence="9" id="KW-1133">Transmembrane helix</keyword>
<evidence type="ECO:0000259" key="10">
    <source>
        <dbReference type="PROSITE" id="PS51379"/>
    </source>
</evidence>
<dbReference type="AlphaFoldDB" id="F4KKX1"/>
<protein>
    <recommendedName>
        <fullName evidence="10">4Fe-4S ferredoxin-type domain-containing protein</fullName>
    </recommendedName>
</protein>
<dbReference type="PANTHER" id="PTHR30002">
    <property type="entry name" value="EPOXYQUEUOSINE REDUCTASE"/>
    <property type="match status" value="1"/>
</dbReference>
<keyword evidence="2" id="KW-0963">Cytoplasm</keyword>
<evidence type="ECO:0000313" key="12">
    <source>
        <dbReference type="Proteomes" id="UP000006545"/>
    </source>
</evidence>
<dbReference type="OrthoDB" id="9784571at2"/>
<keyword evidence="9" id="KW-0472">Membrane</keyword>
<dbReference type="InterPro" id="IPR017900">
    <property type="entry name" value="4Fe4S_Fe_S_CS"/>
</dbReference>
<keyword evidence="3" id="KW-0819">tRNA processing</keyword>
<proteinExistence type="predicted"/>
<keyword evidence="5" id="KW-0671">Queuosine biosynthesis</keyword>
<keyword evidence="9" id="KW-0812">Transmembrane</keyword>
<feature type="transmembrane region" description="Helical" evidence="9">
    <location>
        <begin position="164"/>
        <end position="184"/>
    </location>
</feature>
<dbReference type="EMBL" id="CP002689">
    <property type="protein sequence ID" value="AEE12004.1"/>
    <property type="molecule type" value="Genomic_DNA"/>
</dbReference>
<dbReference type="InterPro" id="IPR004453">
    <property type="entry name" value="QueG"/>
</dbReference>
<dbReference type="GO" id="GO:0046872">
    <property type="term" value="F:metal ion binding"/>
    <property type="evidence" value="ECO:0007669"/>
    <property type="project" value="UniProtKB-KW"/>
</dbReference>
<dbReference type="RefSeq" id="WP_013759730.1">
    <property type="nucleotide sequence ID" value="NC_015501.1"/>
</dbReference>
<dbReference type="Gene3D" id="3.30.70.20">
    <property type="match status" value="1"/>
</dbReference>
<organism evidence="11 12">
    <name type="scientific">Porphyromonas asaccharolytica (strain ATCC 25260 / DSM 20707 / BCRC 10618 / CCUG 7834 / JCM 6326 / LMG 13178 / VPI 4198 / B440)</name>
    <name type="common">Bacteroides asaccharolyticus</name>
    <dbReference type="NCBI Taxonomy" id="879243"/>
    <lineage>
        <taxon>Bacteria</taxon>
        <taxon>Pseudomonadati</taxon>
        <taxon>Bacteroidota</taxon>
        <taxon>Bacteroidia</taxon>
        <taxon>Bacteroidales</taxon>
        <taxon>Porphyromonadaceae</taxon>
        <taxon>Porphyromonas</taxon>
    </lineage>
</organism>
<evidence type="ECO:0000256" key="2">
    <source>
        <dbReference type="ARBA" id="ARBA00022490"/>
    </source>
</evidence>
<dbReference type="PROSITE" id="PS51379">
    <property type="entry name" value="4FE4S_FER_2"/>
    <property type="match status" value="1"/>
</dbReference>
<keyword evidence="6" id="KW-0560">Oxidoreductase</keyword>
<dbReference type="Pfam" id="PF08331">
    <property type="entry name" value="QueG_DUF1730"/>
    <property type="match status" value="1"/>
</dbReference>
<evidence type="ECO:0000313" key="11">
    <source>
        <dbReference type="EMBL" id="AEE12004.1"/>
    </source>
</evidence>
<dbReference type="GO" id="GO:0008616">
    <property type="term" value="P:tRNA queuosine(34) biosynthetic process"/>
    <property type="evidence" value="ECO:0007669"/>
    <property type="project" value="UniProtKB-KW"/>
</dbReference>
<evidence type="ECO:0000256" key="4">
    <source>
        <dbReference type="ARBA" id="ARBA00022723"/>
    </source>
</evidence>
<evidence type="ECO:0000256" key="6">
    <source>
        <dbReference type="ARBA" id="ARBA00023002"/>
    </source>
</evidence>
<gene>
    <name evidence="11" type="ordered locus">Poras_0050</name>
</gene>
<sequence length="318" mass="35713">MTHQSLSPTELIVRYAHDELRLSAVGLAPAEAVPPEVWRAYQQTITGDAYAGLDYLQRYDDVRADPRKLLPEAKSIIVVAQSYYPPVKQPLEAPQVAYYAYGRDYHKVVRKKLERLLAFIQSEVDQTATGRVCCDTAPLLERYWIMQSGLAYQGRSKMMIIPRLGTFFIYGFLVVSLPLEYGAAIDRSYCGRCRRCIDSCPGGALQADGTFLADRCLSYLTIEHRGAWPEGVAERLGNRLFGCDVCQAVCPHNAHCAPHDEQDFMIRPAIAQLTYEQLASFTPQLYETLTIGSSMRRCAYEDLLRNAEAVLANHTTSL</sequence>
<keyword evidence="1" id="KW-0004">4Fe-4S</keyword>
<dbReference type="eggNOG" id="COG1600">
    <property type="taxonomic scope" value="Bacteria"/>
</dbReference>
<dbReference type="NCBIfam" id="TIGR00276">
    <property type="entry name" value="tRNA epoxyqueuosine(34) reductase QueG"/>
    <property type="match status" value="1"/>
</dbReference>
<feature type="domain" description="4Fe-4S ferredoxin-type" evidence="10">
    <location>
        <begin position="181"/>
        <end position="210"/>
    </location>
</feature>
<evidence type="ECO:0000256" key="5">
    <source>
        <dbReference type="ARBA" id="ARBA00022785"/>
    </source>
</evidence>
<dbReference type="InterPro" id="IPR017896">
    <property type="entry name" value="4Fe4S_Fe-S-bd"/>
</dbReference>
<reference evidence="12" key="1">
    <citation type="submission" date="2011-04" db="EMBL/GenBank/DDBJ databases">
        <title>The complete genome of Porphyromonas asaccharolytica DSM 20707.</title>
        <authorList>
            <person name="Lucas S."/>
            <person name="Han J."/>
            <person name="Lapidus A."/>
            <person name="Bruce D."/>
            <person name="Goodwin L."/>
            <person name="Pitluck S."/>
            <person name="Peters L."/>
            <person name="Kyrpides N."/>
            <person name="Mavromatis K."/>
            <person name="Ivanova N."/>
            <person name="Ovchinnikova G."/>
            <person name="Pagani I."/>
            <person name="Lu M."/>
            <person name="Detter J.C."/>
            <person name="Tapia R."/>
            <person name="Han C."/>
            <person name="Land M."/>
            <person name="Hauser L."/>
            <person name="Markowitz V."/>
            <person name="Cheng J.-F."/>
            <person name="Hugenholtz P."/>
            <person name="Woyke T."/>
            <person name="Wu D."/>
            <person name="Gronow S."/>
            <person name="Wellnitz S."/>
            <person name="Brambilla E."/>
            <person name="Klenk H.-P."/>
            <person name="Eisen J.A."/>
        </authorList>
    </citation>
    <scope>NUCLEOTIDE SEQUENCE [LARGE SCALE GENOMIC DNA]</scope>
    <source>
        <strain evidence="12">ATCC 25260 / DSM 20707 / VPI 4198</strain>
    </source>
</reference>
<evidence type="ECO:0000256" key="3">
    <source>
        <dbReference type="ARBA" id="ARBA00022694"/>
    </source>
</evidence>
<name>F4KKX1_PORAD</name>
<dbReference type="PROSITE" id="PS00198">
    <property type="entry name" value="4FE4S_FER_1"/>
    <property type="match status" value="1"/>
</dbReference>